<organism evidence="1 2">
    <name type="scientific">Plantactinospora siamensis</name>
    <dbReference type="NCBI Taxonomy" id="555372"/>
    <lineage>
        <taxon>Bacteria</taxon>
        <taxon>Bacillati</taxon>
        <taxon>Actinomycetota</taxon>
        <taxon>Actinomycetes</taxon>
        <taxon>Micromonosporales</taxon>
        <taxon>Micromonosporaceae</taxon>
        <taxon>Plantactinospora</taxon>
    </lineage>
</organism>
<dbReference type="EC" id="2.1.1.-" evidence="1"/>
<keyword evidence="1" id="KW-0489">Methyltransferase</keyword>
<accession>A0ABV6P548</accession>
<dbReference type="RefSeq" id="WP_377343607.1">
    <property type="nucleotide sequence ID" value="NZ_JBHLUE010000032.1"/>
</dbReference>
<dbReference type="EMBL" id="JBHLUE010000032">
    <property type="protein sequence ID" value="MFC0568156.1"/>
    <property type="molecule type" value="Genomic_DNA"/>
</dbReference>
<dbReference type="GO" id="GO:0032259">
    <property type="term" value="P:methylation"/>
    <property type="evidence" value="ECO:0007669"/>
    <property type="project" value="UniProtKB-KW"/>
</dbReference>
<name>A0ABV6P548_9ACTN</name>
<proteinExistence type="predicted"/>
<evidence type="ECO:0000313" key="2">
    <source>
        <dbReference type="Proteomes" id="UP001589894"/>
    </source>
</evidence>
<sequence length="212" mass="24062">MANRHGFRHWTPRYLADRVALGIYQRAHPDGPWLTPKATELLSGMLLPTDRGLEFGSGRSTTWLARRLGHLISVEHDAEWYDKVVRQLKELNLDNVDYRLLPRSLPEERGGESEYARTALLLPDSSLNFLLVDGAYRSHCARFALPKLAPGGLLVIDNVNWYLPSATRSPFSRGPADGPATEAWREILEIISGWRRIWTSCGVWDTAIYVRP</sequence>
<evidence type="ECO:0000313" key="1">
    <source>
        <dbReference type="EMBL" id="MFC0568156.1"/>
    </source>
</evidence>
<dbReference type="Proteomes" id="UP001589894">
    <property type="component" value="Unassembled WGS sequence"/>
</dbReference>
<dbReference type="Gene3D" id="3.40.50.150">
    <property type="entry name" value="Vaccinia Virus protein VP39"/>
    <property type="match status" value="1"/>
</dbReference>
<dbReference type="GO" id="GO:0008168">
    <property type="term" value="F:methyltransferase activity"/>
    <property type="evidence" value="ECO:0007669"/>
    <property type="project" value="UniProtKB-KW"/>
</dbReference>
<dbReference type="Pfam" id="PF13578">
    <property type="entry name" value="Methyltransf_24"/>
    <property type="match status" value="1"/>
</dbReference>
<gene>
    <name evidence="1" type="ORF">ACFFHU_28935</name>
</gene>
<reference evidence="1 2" key="1">
    <citation type="submission" date="2024-09" db="EMBL/GenBank/DDBJ databases">
        <authorList>
            <person name="Sun Q."/>
            <person name="Mori K."/>
        </authorList>
    </citation>
    <scope>NUCLEOTIDE SEQUENCE [LARGE SCALE GENOMIC DNA]</scope>
    <source>
        <strain evidence="1 2">TBRC 2205</strain>
    </source>
</reference>
<keyword evidence="2" id="KW-1185">Reference proteome</keyword>
<protein>
    <submittedName>
        <fullName evidence="1">O-methyltransferase</fullName>
        <ecNumber evidence="1">2.1.1.-</ecNumber>
    </submittedName>
</protein>
<dbReference type="SUPFAM" id="SSF53335">
    <property type="entry name" value="S-adenosyl-L-methionine-dependent methyltransferases"/>
    <property type="match status" value="1"/>
</dbReference>
<comment type="caution">
    <text evidence="1">The sequence shown here is derived from an EMBL/GenBank/DDBJ whole genome shotgun (WGS) entry which is preliminary data.</text>
</comment>
<dbReference type="InterPro" id="IPR029063">
    <property type="entry name" value="SAM-dependent_MTases_sf"/>
</dbReference>
<keyword evidence="1" id="KW-0808">Transferase</keyword>